<dbReference type="AlphaFoldDB" id="A0AAD6DAD9"/>
<protein>
    <submittedName>
        <fullName evidence="1">Uncharacterized protein</fullName>
    </submittedName>
</protein>
<gene>
    <name evidence="1" type="ORF">N7450_011504</name>
</gene>
<reference evidence="1 2" key="1">
    <citation type="journal article" date="2023" name="IMA Fungus">
        <title>Comparative genomic study of the Penicillium genus elucidates a diverse pangenome and 15 lateral gene transfer events.</title>
        <authorList>
            <person name="Petersen C."/>
            <person name="Sorensen T."/>
            <person name="Nielsen M.R."/>
            <person name="Sondergaard T.E."/>
            <person name="Sorensen J.L."/>
            <person name="Fitzpatrick D.A."/>
            <person name="Frisvad J.C."/>
            <person name="Nielsen K.L."/>
        </authorList>
    </citation>
    <scope>NUCLEOTIDE SEQUENCE [LARGE SCALE GENOMIC DNA]</scope>
    <source>
        <strain evidence="1 2">IBT 29057</strain>
    </source>
</reference>
<organism evidence="1 2">
    <name type="scientific">Penicillium hetheringtonii</name>
    <dbReference type="NCBI Taxonomy" id="911720"/>
    <lineage>
        <taxon>Eukaryota</taxon>
        <taxon>Fungi</taxon>
        <taxon>Dikarya</taxon>
        <taxon>Ascomycota</taxon>
        <taxon>Pezizomycotina</taxon>
        <taxon>Eurotiomycetes</taxon>
        <taxon>Eurotiomycetidae</taxon>
        <taxon>Eurotiales</taxon>
        <taxon>Aspergillaceae</taxon>
        <taxon>Penicillium</taxon>
    </lineage>
</organism>
<evidence type="ECO:0000313" key="1">
    <source>
        <dbReference type="EMBL" id="KAJ5569018.1"/>
    </source>
</evidence>
<keyword evidence="2" id="KW-1185">Reference proteome</keyword>
<dbReference type="InterPro" id="IPR032675">
    <property type="entry name" value="LRR_dom_sf"/>
</dbReference>
<sequence>MYASGRYRRPYSIGIKDAHFPSRRRPGFSSSHSRATRPWSVFCRDICEIKSLRRDNCEIKSLRRDNCEIKSLRRDICEIKSLRRDNCEIKSLRRDICEIKSLRRDICEIKSLRRDNCEIKSLRRDNCEIKSLRRDICEIKSLRRDICEIKSLRRGALRNQLNPAGEGCVNKFSLAAMSPAIVRVRSLTEDEPCRSLSPALSNLRSFWRPVAPRSSP</sequence>
<accession>A0AAD6DAD9</accession>
<comment type="caution">
    <text evidence="1">The sequence shown here is derived from an EMBL/GenBank/DDBJ whole genome shotgun (WGS) entry which is preliminary data.</text>
</comment>
<dbReference type="EMBL" id="JAQJAC010000010">
    <property type="protein sequence ID" value="KAJ5569018.1"/>
    <property type="molecule type" value="Genomic_DNA"/>
</dbReference>
<evidence type="ECO:0000313" key="2">
    <source>
        <dbReference type="Proteomes" id="UP001216150"/>
    </source>
</evidence>
<name>A0AAD6DAD9_9EURO</name>
<dbReference type="Gene3D" id="3.80.10.10">
    <property type="entry name" value="Ribonuclease Inhibitor"/>
    <property type="match status" value="1"/>
</dbReference>
<proteinExistence type="predicted"/>
<dbReference type="Proteomes" id="UP001216150">
    <property type="component" value="Unassembled WGS sequence"/>
</dbReference>